<evidence type="ECO:0000313" key="2">
    <source>
        <dbReference type="EMBL" id="MCI65426.1"/>
    </source>
</evidence>
<proteinExistence type="predicted"/>
<dbReference type="AlphaFoldDB" id="A0A392TZ87"/>
<organism evidence="2 3">
    <name type="scientific">Trifolium medium</name>
    <dbReference type="NCBI Taxonomy" id="97028"/>
    <lineage>
        <taxon>Eukaryota</taxon>
        <taxon>Viridiplantae</taxon>
        <taxon>Streptophyta</taxon>
        <taxon>Embryophyta</taxon>
        <taxon>Tracheophyta</taxon>
        <taxon>Spermatophyta</taxon>
        <taxon>Magnoliopsida</taxon>
        <taxon>eudicotyledons</taxon>
        <taxon>Gunneridae</taxon>
        <taxon>Pentapetalae</taxon>
        <taxon>rosids</taxon>
        <taxon>fabids</taxon>
        <taxon>Fabales</taxon>
        <taxon>Fabaceae</taxon>
        <taxon>Papilionoideae</taxon>
        <taxon>50 kb inversion clade</taxon>
        <taxon>NPAAA clade</taxon>
        <taxon>Hologalegina</taxon>
        <taxon>IRL clade</taxon>
        <taxon>Trifolieae</taxon>
        <taxon>Trifolium</taxon>
    </lineage>
</organism>
<accession>A0A392TZ87</accession>
<dbReference type="Proteomes" id="UP000265520">
    <property type="component" value="Unassembled WGS sequence"/>
</dbReference>
<sequence length="42" mass="4723">MTKAILESASGHASEDLDLELLQRKLQDLLQGKRFLLVLDDV</sequence>
<evidence type="ECO:0000259" key="1">
    <source>
        <dbReference type="Pfam" id="PF00931"/>
    </source>
</evidence>
<name>A0A392TZ87_9FABA</name>
<reference evidence="2 3" key="1">
    <citation type="journal article" date="2018" name="Front. Plant Sci.">
        <title>Red Clover (Trifolium pratense) and Zigzag Clover (T. medium) - A Picture of Genomic Similarities and Differences.</title>
        <authorList>
            <person name="Dluhosova J."/>
            <person name="Istvanek J."/>
            <person name="Nedelnik J."/>
            <person name="Repkova J."/>
        </authorList>
    </citation>
    <scope>NUCLEOTIDE SEQUENCE [LARGE SCALE GENOMIC DNA]</scope>
    <source>
        <strain evidence="3">cv. 10/8</strain>
        <tissue evidence="2">Leaf</tissue>
    </source>
</reference>
<feature type="non-terminal residue" evidence="2">
    <location>
        <position position="42"/>
    </location>
</feature>
<evidence type="ECO:0000313" key="3">
    <source>
        <dbReference type="Proteomes" id="UP000265520"/>
    </source>
</evidence>
<dbReference type="EMBL" id="LXQA010675682">
    <property type="protein sequence ID" value="MCI65426.1"/>
    <property type="molecule type" value="Genomic_DNA"/>
</dbReference>
<dbReference type="InterPro" id="IPR027417">
    <property type="entry name" value="P-loop_NTPase"/>
</dbReference>
<keyword evidence="3" id="KW-1185">Reference proteome</keyword>
<dbReference type="Gene3D" id="3.40.50.300">
    <property type="entry name" value="P-loop containing nucleotide triphosphate hydrolases"/>
    <property type="match status" value="1"/>
</dbReference>
<comment type="caution">
    <text evidence="2">The sequence shown here is derived from an EMBL/GenBank/DDBJ whole genome shotgun (WGS) entry which is preliminary data.</text>
</comment>
<feature type="domain" description="NB-ARC" evidence="1">
    <location>
        <begin position="15"/>
        <end position="42"/>
    </location>
</feature>
<dbReference type="Pfam" id="PF00931">
    <property type="entry name" value="NB-ARC"/>
    <property type="match status" value="1"/>
</dbReference>
<protein>
    <submittedName>
        <fullName evidence="2">Putative disease resistance protein RGA3-like</fullName>
    </submittedName>
</protein>
<dbReference type="InterPro" id="IPR002182">
    <property type="entry name" value="NB-ARC"/>
</dbReference>